<dbReference type="AlphaFoldDB" id="A0AAJ0FC97"/>
<dbReference type="PANTHER" id="PTHR43166">
    <property type="entry name" value="AMINO ACID IMPORT ATP-BINDING PROTEIN"/>
    <property type="match status" value="1"/>
</dbReference>
<dbReference type="GeneID" id="85313544"/>
<reference evidence="6" key="1">
    <citation type="submission" date="2023-06" db="EMBL/GenBank/DDBJ databases">
        <title>Genome-scale phylogeny and comparative genomics of the fungal order Sordariales.</title>
        <authorList>
            <consortium name="Lawrence Berkeley National Laboratory"/>
            <person name="Hensen N."/>
            <person name="Bonometti L."/>
            <person name="Westerberg I."/>
            <person name="Brannstrom I.O."/>
            <person name="Guillou S."/>
            <person name="Cros-Aarteil S."/>
            <person name="Calhoun S."/>
            <person name="Haridas S."/>
            <person name="Kuo A."/>
            <person name="Mondo S."/>
            <person name="Pangilinan J."/>
            <person name="Riley R."/>
            <person name="Labutti K."/>
            <person name="Andreopoulos B."/>
            <person name="Lipzen A."/>
            <person name="Chen C."/>
            <person name="Yanf M."/>
            <person name="Daum C."/>
            <person name="Ng V."/>
            <person name="Clum A."/>
            <person name="Steindorff A."/>
            <person name="Ohm R."/>
            <person name="Martin F."/>
            <person name="Silar P."/>
            <person name="Natvig D."/>
            <person name="Lalanne C."/>
            <person name="Gautier V."/>
            <person name="Ament-Velasquez S.L."/>
            <person name="Kruys A."/>
            <person name="Hutchinson M.I."/>
            <person name="Powell A.J."/>
            <person name="Barry K."/>
            <person name="Miller A.N."/>
            <person name="Grigoriev I.V."/>
            <person name="Debuchy R."/>
            <person name="Gladieux P."/>
            <person name="Thoren M.H."/>
            <person name="Johannesson H."/>
        </authorList>
    </citation>
    <scope>NUCLEOTIDE SEQUENCE</scope>
    <source>
        <strain evidence="6">8032-3</strain>
    </source>
</reference>
<gene>
    <name evidence="6" type="ORF">QBC33DRAFT_564292</name>
</gene>
<evidence type="ECO:0000256" key="2">
    <source>
        <dbReference type="ARBA" id="ARBA00005417"/>
    </source>
</evidence>
<dbReference type="GO" id="GO:0016787">
    <property type="term" value="F:hydrolase activity"/>
    <property type="evidence" value="ECO:0007669"/>
    <property type="project" value="UniProtKB-KW"/>
</dbReference>
<dbReference type="GO" id="GO:0005886">
    <property type="term" value="C:plasma membrane"/>
    <property type="evidence" value="ECO:0007669"/>
    <property type="project" value="UniProtKB-SubCell"/>
</dbReference>
<evidence type="ECO:0000313" key="6">
    <source>
        <dbReference type="EMBL" id="KAK1761907.1"/>
    </source>
</evidence>
<dbReference type="RefSeq" id="XP_060278120.1">
    <property type="nucleotide sequence ID" value="XM_060430357.1"/>
</dbReference>
<dbReference type="PANTHER" id="PTHR43166:SF9">
    <property type="entry name" value="GLUTAMATE_ASPARTATE IMPORT ATP-BINDING PROTEIN GLTL"/>
    <property type="match status" value="1"/>
</dbReference>
<evidence type="ECO:0000256" key="3">
    <source>
        <dbReference type="ARBA" id="ARBA00022448"/>
    </source>
</evidence>
<keyword evidence="4" id="KW-1003">Cell membrane</keyword>
<evidence type="ECO:0000256" key="5">
    <source>
        <dbReference type="ARBA" id="ARBA00023136"/>
    </source>
</evidence>
<keyword evidence="7" id="KW-1185">Reference proteome</keyword>
<dbReference type="InterPro" id="IPR027417">
    <property type="entry name" value="P-loop_NTPase"/>
</dbReference>
<keyword evidence="3" id="KW-0813">Transport</keyword>
<sequence>MADAKSAATTVGMVFQSFNLFAHKTILENVTLSPGKVHGLSHAKADKRGIELLECRVTIGQALAMQPKAMLFGKQPLTLNPDMINEVLDVMIELAHDSMAMVVITYDIRRA</sequence>
<evidence type="ECO:0000256" key="4">
    <source>
        <dbReference type="ARBA" id="ARBA00022475"/>
    </source>
</evidence>
<comment type="similarity">
    <text evidence="2">Belongs to the ABC transporter superfamily.</text>
</comment>
<evidence type="ECO:0000313" key="7">
    <source>
        <dbReference type="Proteomes" id="UP001244011"/>
    </source>
</evidence>
<dbReference type="EMBL" id="MU839047">
    <property type="protein sequence ID" value="KAK1761907.1"/>
    <property type="molecule type" value="Genomic_DNA"/>
</dbReference>
<name>A0AAJ0FC97_9PEZI</name>
<evidence type="ECO:0000256" key="1">
    <source>
        <dbReference type="ARBA" id="ARBA00004202"/>
    </source>
</evidence>
<organism evidence="6 7">
    <name type="scientific">Phialemonium atrogriseum</name>
    <dbReference type="NCBI Taxonomy" id="1093897"/>
    <lineage>
        <taxon>Eukaryota</taxon>
        <taxon>Fungi</taxon>
        <taxon>Dikarya</taxon>
        <taxon>Ascomycota</taxon>
        <taxon>Pezizomycotina</taxon>
        <taxon>Sordariomycetes</taxon>
        <taxon>Sordariomycetidae</taxon>
        <taxon>Cephalothecales</taxon>
        <taxon>Cephalothecaceae</taxon>
        <taxon>Phialemonium</taxon>
    </lineage>
</organism>
<proteinExistence type="inferred from homology"/>
<keyword evidence="6" id="KW-0378">Hydrolase</keyword>
<protein>
    <submittedName>
        <fullName evidence="6">P-loop containing nucleoside triphosphate hydrolase protein</fullName>
    </submittedName>
</protein>
<dbReference type="Proteomes" id="UP001244011">
    <property type="component" value="Unassembled WGS sequence"/>
</dbReference>
<dbReference type="InterPro" id="IPR050086">
    <property type="entry name" value="MetN_ABC_transporter-like"/>
</dbReference>
<comment type="caution">
    <text evidence="6">The sequence shown here is derived from an EMBL/GenBank/DDBJ whole genome shotgun (WGS) entry which is preliminary data.</text>
</comment>
<keyword evidence="5" id="KW-0472">Membrane</keyword>
<comment type="subcellular location">
    <subcellularLocation>
        <location evidence="1">Cell membrane</location>
        <topology evidence="1">Peripheral membrane protein</topology>
    </subcellularLocation>
</comment>
<dbReference type="SUPFAM" id="SSF52540">
    <property type="entry name" value="P-loop containing nucleoside triphosphate hydrolases"/>
    <property type="match status" value="1"/>
</dbReference>
<accession>A0AAJ0FC97</accession>